<organism evidence="1 2">
    <name type="scientific">Pluteus cervinus</name>
    <dbReference type="NCBI Taxonomy" id="181527"/>
    <lineage>
        <taxon>Eukaryota</taxon>
        <taxon>Fungi</taxon>
        <taxon>Dikarya</taxon>
        <taxon>Basidiomycota</taxon>
        <taxon>Agaricomycotina</taxon>
        <taxon>Agaricomycetes</taxon>
        <taxon>Agaricomycetidae</taxon>
        <taxon>Agaricales</taxon>
        <taxon>Pluteineae</taxon>
        <taxon>Pluteaceae</taxon>
        <taxon>Pluteus</taxon>
    </lineage>
</organism>
<protein>
    <submittedName>
        <fullName evidence="1">Uncharacterized protein</fullName>
    </submittedName>
</protein>
<reference evidence="1 2" key="1">
    <citation type="journal article" date="2019" name="Nat. Ecol. Evol.">
        <title>Megaphylogeny resolves global patterns of mushroom evolution.</title>
        <authorList>
            <person name="Varga T."/>
            <person name="Krizsan K."/>
            <person name="Foldi C."/>
            <person name="Dima B."/>
            <person name="Sanchez-Garcia M."/>
            <person name="Sanchez-Ramirez S."/>
            <person name="Szollosi G.J."/>
            <person name="Szarkandi J.G."/>
            <person name="Papp V."/>
            <person name="Albert L."/>
            <person name="Andreopoulos W."/>
            <person name="Angelini C."/>
            <person name="Antonin V."/>
            <person name="Barry K.W."/>
            <person name="Bougher N.L."/>
            <person name="Buchanan P."/>
            <person name="Buyck B."/>
            <person name="Bense V."/>
            <person name="Catcheside P."/>
            <person name="Chovatia M."/>
            <person name="Cooper J."/>
            <person name="Damon W."/>
            <person name="Desjardin D."/>
            <person name="Finy P."/>
            <person name="Geml J."/>
            <person name="Haridas S."/>
            <person name="Hughes K."/>
            <person name="Justo A."/>
            <person name="Karasinski D."/>
            <person name="Kautmanova I."/>
            <person name="Kiss B."/>
            <person name="Kocsube S."/>
            <person name="Kotiranta H."/>
            <person name="LaButti K.M."/>
            <person name="Lechner B.E."/>
            <person name="Liimatainen K."/>
            <person name="Lipzen A."/>
            <person name="Lukacs Z."/>
            <person name="Mihaltcheva S."/>
            <person name="Morgado L.N."/>
            <person name="Niskanen T."/>
            <person name="Noordeloos M.E."/>
            <person name="Ohm R.A."/>
            <person name="Ortiz-Santana B."/>
            <person name="Ovrebo C."/>
            <person name="Racz N."/>
            <person name="Riley R."/>
            <person name="Savchenko A."/>
            <person name="Shiryaev A."/>
            <person name="Soop K."/>
            <person name="Spirin V."/>
            <person name="Szebenyi C."/>
            <person name="Tomsovsky M."/>
            <person name="Tulloss R.E."/>
            <person name="Uehling J."/>
            <person name="Grigoriev I.V."/>
            <person name="Vagvolgyi C."/>
            <person name="Papp T."/>
            <person name="Martin F.M."/>
            <person name="Miettinen O."/>
            <person name="Hibbett D.S."/>
            <person name="Nagy L.G."/>
        </authorList>
    </citation>
    <scope>NUCLEOTIDE SEQUENCE [LARGE SCALE GENOMIC DNA]</scope>
    <source>
        <strain evidence="1 2">NL-1719</strain>
    </source>
</reference>
<keyword evidence="2" id="KW-1185">Reference proteome</keyword>
<accession>A0ACD3BGH7</accession>
<dbReference type="Proteomes" id="UP000308600">
    <property type="component" value="Unassembled WGS sequence"/>
</dbReference>
<evidence type="ECO:0000313" key="1">
    <source>
        <dbReference type="EMBL" id="TFK76667.1"/>
    </source>
</evidence>
<dbReference type="EMBL" id="ML208259">
    <property type="protein sequence ID" value="TFK76667.1"/>
    <property type="molecule type" value="Genomic_DNA"/>
</dbReference>
<evidence type="ECO:0000313" key="2">
    <source>
        <dbReference type="Proteomes" id="UP000308600"/>
    </source>
</evidence>
<sequence>MSKVSEPLPNGLLFVYGETGSEVTETEFNHWYDDEHAPARITVPGFHSALRYKLHGDGKLPKWLAIYDIDSPDTLKTQAYQDLSKNSTAEEKSIISRLEHLHRRRYERLSSWTKSGKGGLEKEIVGKYVLVVTLETTDPDALNKAYEEEHMELLSRVPGWLRARRYQLVDGIHLAGRTPEEVKNKPTAKFLALYDFDNPDIVQTKELQTAITTPVWKAVEKTFTEMDLGIYELHKQF</sequence>
<gene>
    <name evidence="1" type="ORF">BDN72DRAFT_884382</name>
</gene>
<name>A0ACD3BGH7_9AGAR</name>
<proteinExistence type="predicted"/>